<comment type="caution">
    <text evidence="8">The sequence shown here is derived from an EMBL/GenBank/DDBJ whole genome shotgun (WGS) entry which is preliminary data.</text>
</comment>
<comment type="similarity">
    <text evidence="6">Belongs to the major facilitator superfamily. Phosphate:H(+) symporter (TC 2.A.1.9) family.</text>
</comment>
<evidence type="ECO:0000256" key="5">
    <source>
        <dbReference type="ARBA" id="ARBA00023136"/>
    </source>
</evidence>
<dbReference type="SUPFAM" id="SSF103473">
    <property type="entry name" value="MFS general substrate transporter"/>
    <property type="match status" value="1"/>
</dbReference>
<protein>
    <submittedName>
        <fullName evidence="8">Uncharacterized protein</fullName>
    </submittedName>
</protein>
<evidence type="ECO:0000313" key="9">
    <source>
        <dbReference type="Proteomes" id="UP000823775"/>
    </source>
</evidence>
<sequence length="188" mass="21776">MGAYQFDKPKHQAMFFNWYIFIFYLCWALSTTFIVYVEDNIGWLWGFGISVASNILGLTIFLAGKQFYRHIKEQGDSPFVNLARVVVAAIQNWREGVPLSEKTQHYYHDASDKTTLTTSPIPTKFFKLSKWIAIWDLISRSQQAHALTIACMVVSALVEFRRLRVARSHHLQGQKDEIVPMSVFWLLP</sequence>
<gene>
    <name evidence="8" type="ORF">HAX54_002278</name>
</gene>
<dbReference type="PANTHER" id="PTHR11654">
    <property type="entry name" value="OLIGOPEPTIDE TRANSPORTER-RELATED"/>
    <property type="match status" value="1"/>
</dbReference>
<feature type="transmembrane region" description="Helical" evidence="7">
    <location>
        <begin position="16"/>
        <end position="37"/>
    </location>
</feature>
<dbReference type="InterPro" id="IPR036259">
    <property type="entry name" value="MFS_trans_sf"/>
</dbReference>
<dbReference type="EMBL" id="JACEIK010001103">
    <property type="protein sequence ID" value="MCD7465979.1"/>
    <property type="molecule type" value="Genomic_DNA"/>
</dbReference>
<evidence type="ECO:0000313" key="8">
    <source>
        <dbReference type="EMBL" id="MCD7465979.1"/>
    </source>
</evidence>
<keyword evidence="9" id="KW-1185">Reference proteome</keyword>
<dbReference type="Pfam" id="PF00854">
    <property type="entry name" value="PTR2"/>
    <property type="match status" value="1"/>
</dbReference>
<organism evidence="8 9">
    <name type="scientific">Datura stramonium</name>
    <name type="common">Jimsonweed</name>
    <name type="synonym">Common thornapple</name>
    <dbReference type="NCBI Taxonomy" id="4076"/>
    <lineage>
        <taxon>Eukaryota</taxon>
        <taxon>Viridiplantae</taxon>
        <taxon>Streptophyta</taxon>
        <taxon>Embryophyta</taxon>
        <taxon>Tracheophyta</taxon>
        <taxon>Spermatophyta</taxon>
        <taxon>Magnoliopsida</taxon>
        <taxon>eudicotyledons</taxon>
        <taxon>Gunneridae</taxon>
        <taxon>Pentapetalae</taxon>
        <taxon>asterids</taxon>
        <taxon>lamiids</taxon>
        <taxon>Solanales</taxon>
        <taxon>Solanaceae</taxon>
        <taxon>Solanoideae</taxon>
        <taxon>Datureae</taxon>
        <taxon>Datura</taxon>
    </lineage>
</organism>
<name>A0ABS8T4R7_DATST</name>
<keyword evidence="5 7" id="KW-0472">Membrane</keyword>
<dbReference type="InterPro" id="IPR000109">
    <property type="entry name" value="POT_fam"/>
</dbReference>
<evidence type="ECO:0000256" key="7">
    <source>
        <dbReference type="SAM" id="Phobius"/>
    </source>
</evidence>
<dbReference type="Proteomes" id="UP000823775">
    <property type="component" value="Unassembled WGS sequence"/>
</dbReference>
<comment type="similarity">
    <text evidence="2">Belongs to the major facilitator superfamily. Proton-dependent oligopeptide transporter (POT/PTR) (TC 2.A.17) family.</text>
</comment>
<feature type="transmembrane region" description="Helical" evidence="7">
    <location>
        <begin position="43"/>
        <end position="64"/>
    </location>
</feature>
<proteinExistence type="inferred from homology"/>
<evidence type="ECO:0000256" key="2">
    <source>
        <dbReference type="ARBA" id="ARBA00005982"/>
    </source>
</evidence>
<evidence type="ECO:0000256" key="4">
    <source>
        <dbReference type="ARBA" id="ARBA00022989"/>
    </source>
</evidence>
<reference evidence="8 9" key="1">
    <citation type="journal article" date="2021" name="BMC Genomics">
        <title>Datura genome reveals duplications of psychoactive alkaloid biosynthetic genes and high mutation rate following tissue culture.</title>
        <authorList>
            <person name="Rajewski A."/>
            <person name="Carter-House D."/>
            <person name="Stajich J."/>
            <person name="Litt A."/>
        </authorList>
    </citation>
    <scope>NUCLEOTIDE SEQUENCE [LARGE SCALE GENOMIC DNA]</scope>
    <source>
        <strain evidence="8">AR-01</strain>
    </source>
</reference>
<accession>A0ABS8T4R7</accession>
<comment type="subcellular location">
    <subcellularLocation>
        <location evidence="1">Membrane</location>
        <topology evidence="1">Multi-pass membrane protein</topology>
    </subcellularLocation>
</comment>
<dbReference type="Gene3D" id="1.20.1250.20">
    <property type="entry name" value="MFS general substrate transporter like domains"/>
    <property type="match status" value="2"/>
</dbReference>
<evidence type="ECO:0000256" key="1">
    <source>
        <dbReference type="ARBA" id="ARBA00004141"/>
    </source>
</evidence>
<keyword evidence="3 7" id="KW-0812">Transmembrane</keyword>
<keyword evidence="4 7" id="KW-1133">Transmembrane helix</keyword>
<evidence type="ECO:0000256" key="6">
    <source>
        <dbReference type="ARBA" id="ARBA00044504"/>
    </source>
</evidence>
<evidence type="ECO:0000256" key="3">
    <source>
        <dbReference type="ARBA" id="ARBA00022692"/>
    </source>
</evidence>